<dbReference type="InterPro" id="IPR035075">
    <property type="entry name" value="PRMT5"/>
</dbReference>
<sequence>MKGLNNMIKNACNEGWLRDFEVARAGRESLEITHLLYADDTLIFCDAEEDHLKILRLILVIFEAMSGLHVNWRKSFLYPVNEVPNMEILKSILGGEVGVLLTTYLGMPFGAKSNSMEIWDRVIEKCEKRLARWKSQYLSLGGRLTLINFVLDALPTYMMSLFPIPPGIINRLDSIRRKFLWQGNKERRGYHLVKWKTVITEKRVGGLGIKNMKNQSKALRMKWLWKYSNDNHNLWGSVIKAKYEESDGWMTKEVTTPYGVSLWKSIRELWNEFKPNTKIKVVAGIKTRFWKDDWHAEGNMETLFPDIHNLVLQQPSTIADLWTPQGWNFVFRRHLNDWEIPRVTEFFRSIDQFSGLEMGRDRLQWLGNSKGIFKVGAVYKKLNHPNLQLLKWPWKQIWKAKIPYKVSCFVWLLAKKAVLTQENLMKRGITLCSRCFFCGKTAETVNHLFIQCEVTGQLWNLFLRHKSISWSMPGRISEALFSWEGAGTQAKNRSNWRIVPATIWWTIWKERNFRVFENMESSMQQMDPAYRPSLLVSSNGGSGVLPFAGSDLVLSPSQWSSHVVGKISSWLDLDSEDEMLRRDSEITLKQEIAWASHLSLQIKKMKGNKQEPHAAVTLHSFLSITCSFPACLLPAPKGVTCANYARCVNQILQNLSNMQLWLRIPLEKSDDDDDGNRSPNSMGEEHRDSWEMWNSFRTLGEHHSQLSVALDVLSSLPSVNSLARWFGEPVRAAIINSNSFLTNARGYPCLSKRHQNLLTECFNHSIQIVISGQQMQNIPTGTSVSNSHNSNNQSEGVEGMQRHPLRSYLDYIAYLYQKMDPLPEQERFELGYRDYLQSPLQPLMDNLEAQTYETFEKDTTKYIQEAKNPQLHPLPFLLLHHRQD</sequence>
<evidence type="ECO:0000259" key="4">
    <source>
        <dbReference type="Pfam" id="PF13966"/>
    </source>
</evidence>
<keyword evidence="7" id="KW-1185">Reference proteome</keyword>
<dbReference type="Proteomes" id="UP001234989">
    <property type="component" value="Chromosome 8"/>
</dbReference>
<dbReference type="Gene3D" id="3.20.20.150">
    <property type="entry name" value="Divalent-metal-dependent TIM barrel enzymes"/>
    <property type="match status" value="1"/>
</dbReference>
<dbReference type="InterPro" id="IPR000477">
    <property type="entry name" value="RT_dom"/>
</dbReference>
<dbReference type="InterPro" id="IPR035247">
    <property type="entry name" value="PRMT5_TIM"/>
</dbReference>
<dbReference type="Pfam" id="PF17285">
    <property type="entry name" value="PRMT5_TIM"/>
    <property type="match status" value="1"/>
</dbReference>
<dbReference type="EMBL" id="CP133619">
    <property type="protein sequence ID" value="WMV40395.1"/>
    <property type="molecule type" value="Genomic_DNA"/>
</dbReference>
<dbReference type="InterPro" id="IPR029063">
    <property type="entry name" value="SAM-dependent_MTases_sf"/>
</dbReference>
<evidence type="ECO:0000259" key="5">
    <source>
        <dbReference type="Pfam" id="PF17285"/>
    </source>
</evidence>
<organism evidence="6 7">
    <name type="scientific">Solanum verrucosum</name>
    <dbReference type="NCBI Taxonomy" id="315347"/>
    <lineage>
        <taxon>Eukaryota</taxon>
        <taxon>Viridiplantae</taxon>
        <taxon>Streptophyta</taxon>
        <taxon>Embryophyta</taxon>
        <taxon>Tracheophyta</taxon>
        <taxon>Spermatophyta</taxon>
        <taxon>Magnoliopsida</taxon>
        <taxon>eudicotyledons</taxon>
        <taxon>Gunneridae</taxon>
        <taxon>Pentapetalae</taxon>
        <taxon>asterids</taxon>
        <taxon>lamiids</taxon>
        <taxon>Solanales</taxon>
        <taxon>Solanaceae</taxon>
        <taxon>Solanoideae</taxon>
        <taxon>Solaneae</taxon>
        <taxon>Solanum</taxon>
    </lineage>
</organism>
<keyword evidence="1" id="KW-0949">S-adenosyl-L-methionine</keyword>
<accession>A0AAF0U6Z7</accession>
<feature type="domain" description="PRMT5 arginine-N-methyltransferase" evidence="3">
    <location>
        <begin position="824"/>
        <end position="864"/>
    </location>
</feature>
<dbReference type="Gene3D" id="3.40.50.150">
    <property type="entry name" value="Vaccinia Virus protein VP39"/>
    <property type="match status" value="1"/>
</dbReference>
<dbReference type="InterPro" id="IPR026960">
    <property type="entry name" value="RVT-Znf"/>
</dbReference>
<reference evidence="6" key="1">
    <citation type="submission" date="2023-08" db="EMBL/GenBank/DDBJ databases">
        <title>A de novo genome assembly of Solanum verrucosum Schlechtendal, a Mexican diploid species geographically isolated from the other diploid A-genome species in potato relatives.</title>
        <authorList>
            <person name="Hosaka K."/>
        </authorList>
    </citation>
    <scope>NUCLEOTIDE SEQUENCE</scope>
    <source>
        <tissue evidence="6">Young leaves</tissue>
    </source>
</reference>
<name>A0AAF0U6Z7_SOLVR</name>
<dbReference type="GO" id="GO:0005829">
    <property type="term" value="C:cytosol"/>
    <property type="evidence" value="ECO:0007669"/>
    <property type="project" value="TreeGrafter"/>
</dbReference>
<gene>
    <name evidence="6" type="ORF">MTR67_033780</name>
</gene>
<evidence type="ECO:0000259" key="2">
    <source>
        <dbReference type="Pfam" id="PF00078"/>
    </source>
</evidence>
<dbReference type="GO" id="GO:0016274">
    <property type="term" value="F:protein-arginine N-methyltransferase activity"/>
    <property type="evidence" value="ECO:0007669"/>
    <property type="project" value="InterPro"/>
</dbReference>
<dbReference type="Pfam" id="PF13966">
    <property type="entry name" value="zf-RVT"/>
    <property type="match status" value="1"/>
</dbReference>
<protein>
    <recommendedName>
        <fullName evidence="8">Reverse transcriptase zinc-binding domain-containing protein</fullName>
    </recommendedName>
</protein>
<dbReference type="GO" id="GO:0005634">
    <property type="term" value="C:nucleus"/>
    <property type="evidence" value="ECO:0007669"/>
    <property type="project" value="TreeGrafter"/>
</dbReference>
<dbReference type="PANTHER" id="PTHR10738:SF0">
    <property type="entry name" value="PROTEIN ARGININE N-METHYLTRANSFERASE 5"/>
    <property type="match status" value="1"/>
</dbReference>
<dbReference type="PANTHER" id="PTHR10738">
    <property type="entry name" value="PROTEIN ARGININE N-METHYLTRANSFERASE 5"/>
    <property type="match status" value="1"/>
</dbReference>
<evidence type="ECO:0000256" key="1">
    <source>
        <dbReference type="ARBA" id="ARBA00022691"/>
    </source>
</evidence>
<dbReference type="InterPro" id="IPR025799">
    <property type="entry name" value="Arg_MeTrfase"/>
</dbReference>
<evidence type="ECO:0000259" key="3">
    <source>
        <dbReference type="Pfam" id="PF05185"/>
    </source>
</evidence>
<dbReference type="GO" id="GO:0006355">
    <property type="term" value="P:regulation of DNA-templated transcription"/>
    <property type="evidence" value="ECO:0007669"/>
    <property type="project" value="TreeGrafter"/>
</dbReference>
<evidence type="ECO:0000313" key="6">
    <source>
        <dbReference type="EMBL" id="WMV40395.1"/>
    </source>
</evidence>
<feature type="domain" description="PRMT5 TIM barrel" evidence="5">
    <location>
        <begin position="539"/>
        <end position="818"/>
    </location>
</feature>
<proteinExistence type="predicted"/>
<feature type="domain" description="Reverse transcriptase" evidence="2">
    <location>
        <begin position="25"/>
        <end position="78"/>
    </location>
</feature>
<feature type="domain" description="Reverse transcriptase zinc-binding" evidence="4">
    <location>
        <begin position="373"/>
        <end position="459"/>
    </location>
</feature>
<dbReference type="AlphaFoldDB" id="A0AAF0U6Z7"/>
<dbReference type="Pfam" id="PF00078">
    <property type="entry name" value="RVT_1"/>
    <property type="match status" value="1"/>
</dbReference>
<evidence type="ECO:0000313" key="7">
    <source>
        <dbReference type="Proteomes" id="UP001234989"/>
    </source>
</evidence>
<dbReference type="Pfam" id="PF05185">
    <property type="entry name" value="PRMT5"/>
    <property type="match status" value="1"/>
</dbReference>
<evidence type="ECO:0008006" key="8">
    <source>
        <dbReference type="Google" id="ProtNLM"/>
    </source>
</evidence>